<evidence type="ECO:0000313" key="4">
    <source>
        <dbReference type="Proteomes" id="UP000648908"/>
    </source>
</evidence>
<accession>A0A8K0VB23</accession>
<reference evidence="3" key="1">
    <citation type="submission" date="2021-01" db="EMBL/GenBank/DDBJ databases">
        <title>Tabrizicola alba sp. nov. a motile alkaliphilic bacterium isolated from a soda lake.</title>
        <authorList>
            <person name="Szuroczki S."/>
            <person name="Abbaszade G."/>
            <person name="Schumann P."/>
            <person name="Toth E."/>
        </authorList>
    </citation>
    <scope>NUCLEOTIDE SEQUENCE</scope>
    <source>
        <strain evidence="3">DMG-N-6</strain>
    </source>
</reference>
<name>A0A8K0VB23_9RHOB</name>
<dbReference type="RefSeq" id="WP_202687439.1">
    <property type="nucleotide sequence ID" value="NZ_JAESVN010000002.1"/>
</dbReference>
<dbReference type="NCBIfam" id="TIGR02786">
    <property type="entry name" value="addB_alphas"/>
    <property type="match status" value="1"/>
</dbReference>
<dbReference type="InterPro" id="IPR014153">
    <property type="entry name" value="Ds_break_AddB"/>
</dbReference>
<feature type="region of interest" description="Disordered" evidence="1">
    <location>
        <begin position="692"/>
        <end position="712"/>
    </location>
</feature>
<protein>
    <submittedName>
        <fullName evidence="3">Double-strand break repair protein AddB</fullName>
    </submittedName>
</protein>
<organism evidence="3 4">
    <name type="scientific">Szabonella alba</name>
    <dbReference type="NCBI Taxonomy" id="2804194"/>
    <lineage>
        <taxon>Bacteria</taxon>
        <taxon>Pseudomonadati</taxon>
        <taxon>Pseudomonadota</taxon>
        <taxon>Alphaproteobacteria</taxon>
        <taxon>Rhodobacterales</taxon>
        <taxon>Paracoccaceae</taxon>
        <taxon>Szabonella</taxon>
    </lineage>
</organism>
<gene>
    <name evidence="3" type="primary">addB</name>
    <name evidence="3" type="ORF">JL811_05195</name>
</gene>
<dbReference type="SUPFAM" id="SSF52540">
    <property type="entry name" value="P-loop containing nucleoside triphosphate hydrolases"/>
    <property type="match status" value="1"/>
</dbReference>
<evidence type="ECO:0000259" key="2">
    <source>
        <dbReference type="Pfam" id="PF12705"/>
    </source>
</evidence>
<dbReference type="Gene3D" id="3.90.320.10">
    <property type="match status" value="1"/>
</dbReference>
<evidence type="ECO:0000313" key="3">
    <source>
        <dbReference type="EMBL" id="MBL4916610.1"/>
    </source>
</evidence>
<dbReference type="AlphaFoldDB" id="A0A8K0VB23"/>
<feature type="compositionally biased region" description="Pro residues" evidence="1">
    <location>
        <begin position="700"/>
        <end position="710"/>
    </location>
</feature>
<evidence type="ECO:0000256" key="1">
    <source>
        <dbReference type="SAM" id="MobiDB-lite"/>
    </source>
</evidence>
<sequence>MFSDPGPLAGTPRLFGLPPGADFPQALVAGLIARMADRPPEAMARVTLILASSRMRERVTAAFAGTGARLLPRLRLISEPEMLGPLPDLPAAQSPLRRRLELARLITGLIEADPGIAPRSAVHDLAQSLAALIDEMQGEGVTPEAIAALDVAEHADHWARVRDFMRIVTPLFDPATAPDAEGRRRLAALALAGHWQQNPPADPVLVAGSTGSRGTSLLLMQAVARLPQGAILLPGFDADMPAAVWQSLDDPMTGQDHPQYRNRAVMRALDLDPSALRPWLETETAPDAARNRLVSLSLRPAPVTDQWLEEGQHLPDLRPATAGLALIEAPTPRAEALAIALRMRAVAEGQGTVALVTPDRELSRQVTAALDRWGIRPDDSAGRPLAQTASGRMLRHIARLAGKALRPRDLLILLKHPLTATGADRGGHLLLARDLELKLRRHGPAFPVRADLAQWAGARRDAATALPWAEWVANWLERLAASAGADLALLVQHHRDLAEMICAGPGGVPGGRLWQGPEGAAVLRVIEDLTAEAAHGGDLTLADYRDLFDSVIGGQQLRETVETHPRLFIWGPREARIQGADLVILGGLNDGIWPALAAPDPWMNRQMRKAAGLLLPERSIGLSAHDYQQAIGAGSVILTRALRNAEAETVPSRWLNRLVNLMNGLPGSHGPGALALMRARGDEWLALAEAVERPGHDPSAPRPAPRPPVETRPKRLFVTQIERLIRDPYAIYARHVLRLYPLDSLQPEPDARLRGSVLHRVLERFVRDRAEGLDRAAAHALLMQSADAVLAEDVPWPAARLMWRARLERAADFFLELDSRLGGVPVLLEEPGAVPLAPLDFTLAARPDRIDLLPDGQVHLFDYKTGSPPSRKQQEHFDKQLLLQAAMAERNGFAALQGPRAVRGITYIGLGSTPKEETTPLDSDALDRVWQELQLLIGHYLEAGSGYPSRRAVAQDRFEGDYDHLARFGEWDMTDPPRPEDMA</sequence>
<feature type="domain" description="PD-(D/E)XK endonuclease-like" evidence="2">
    <location>
        <begin position="718"/>
        <end position="934"/>
    </location>
</feature>
<dbReference type="InterPro" id="IPR027417">
    <property type="entry name" value="P-loop_NTPase"/>
</dbReference>
<dbReference type="Proteomes" id="UP000648908">
    <property type="component" value="Unassembled WGS sequence"/>
</dbReference>
<proteinExistence type="predicted"/>
<dbReference type="InterPro" id="IPR038726">
    <property type="entry name" value="PDDEXK_AddAB-type"/>
</dbReference>
<keyword evidence="4" id="KW-1185">Reference proteome</keyword>
<dbReference type="Pfam" id="PF12705">
    <property type="entry name" value="PDDEXK_1"/>
    <property type="match status" value="1"/>
</dbReference>
<comment type="caution">
    <text evidence="3">The sequence shown here is derived from an EMBL/GenBank/DDBJ whole genome shotgun (WGS) entry which is preliminary data.</text>
</comment>
<dbReference type="EMBL" id="JAESVN010000002">
    <property type="protein sequence ID" value="MBL4916610.1"/>
    <property type="molecule type" value="Genomic_DNA"/>
</dbReference>
<dbReference type="InterPro" id="IPR011604">
    <property type="entry name" value="PDDEXK-like_dom_sf"/>
</dbReference>